<evidence type="ECO:0000256" key="2">
    <source>
        <dbReference type="SAM" id="MobiDB-lite"/>
    </source>
</evidence>
<dbReference type="GO" id="GO:0043171">
    <property type="term" value="P:peptide catabolic process"/>
    <property type="evidence" value="ECO:0007669"/>
    <property type="project" value="TreeGrafter"/>
</dbReference>
<dbReference type="AlphaFoldDB" id="A0A4Y2P963"/>
<feature type="region of interest" description="Disordered" evidence="2">
    <location>
        <begin position="259"/>
        <end position="302"/>
    </location>
</feature>
<proteinExistence type="predicted"/>
<protein>
    <submittedName>
        <fullName evidence="4">Glutamyl aminopeptidase</fullName>
    </submittedName>
</protein>
<feature type="domain" description="Peptidase M1 membrane alanine aminopeptidase" evidence="3">
    <location>
        <begin position="34"/>
        <end position="200"/>
    </location>
</feature>
<dbReference type="GO" id="GO:0005615">
    <property type="term" value="C:extracellular space"/>
    <property type="evidence" value="ECO:0007669"/>
    <property type="project" value="TreeGrafter"/>
</dbReference>
<keyword evidence="1 4" id="KW-0031">Aminopeptidase</keyword>
<dbReference type="InterPro" id="IPR050344">
    <property type="entry name" value="Peptidase_M1_aminopeptidases"/>
</dbReference>
<dbReference type="SUPFAM" id="SSF55486">
    <property type="entry name" value="Metalloproteases ('zincins'), catalytic domain"/>
    <property type="match status" value="1"/>
</dbReference>
<evidence type="ECO:0000313" key="5">
    <source>
        <dbReference type="Proteomes" id="UP000499080"/>
    </source>
</evidence>
<evidence type="ECO:0000256" key="1">
    <source>
        <dbReference type="ARBA" id="ARBA00022438"/>
    </source>
</evidence>
<dbReference type="EMBL" id="BGPR01010700">
    <property type="protein sequence ID" value="GBN47563.1"/>
    <property type="molecule type" value="Genomic_DNA"/>
</dbReference>
<dbReference type="Gene3D" id="1.10.390.10">
    <property type="entry name" value="Neutral Protease Domain 2"/>
    <property type="match status" value="1"/>
</dbReference>
<accession>A0A4Y2P963</accession>
<dbReference type="InterPro" id="IPR014782">
    <property type="entry name" value="Peptidase_M1_dom"/>
</dbReference>
<dbReference type="GO" id="GO:0006508">
    <property type="term" value="P:proteolysis"/>
    <property type="evidence" value="ECO:0007669"/>
    <property type="project" value="TreeGrafter"/>
</dbReference>
<dbReference type="InterPro" id="IPR027268">
    <property type="entry name" value="Peptidase_M4/M1_CTD_sf"/>
</dbReference>
<dbReference type="Proteomes" id="UP000499080">
    <property type="component" value="Unassembled WGS sequence"/>
</dbReference>
<dbReference type="OrthoDB" id="10031169at2759"/>
<dbReference type="PANTHER" id="PTHR11533">
    <property type="entry name" value="PROTEASE M1 ZINC METALLOPROTEASE"/>
    <property type="match status" value="1"/>
</dbReference>
<feature type="compositionally biased region" description="Polar residues" evidence="2">
    <location>
        <begin position="293"/>
        <end position="302"/>
    </location>
</feature>
<gene>
    <name evidence="4" type="primary">ENPEP_5</name>
    <name evidence="4" type="ORF">AVEN_270666_1</name>
</gene>
<dbReference type="GO" id="GO:0042277">
    <property type="term" value="F:peptide binding"/>
    <property type="evidence" value="ECO:0007669"/>
    <property type="project" value="TreeGrafter"/>
</dbReference>
<name>A0A4Y2P963_ARAVE</name>
<sequence>MLVRILPKRAAGVGCHHQQMKVSSQQTLGKIDNTLTDSSLATDKRINNKKKKKNTKKVTSWFGNLVTMSWWDDLWLNEGFASYVEYKGVDQQHPQWDTLSQFVTEELQPVMNLDSTLSSHPIVQPVLHPDEITEIFDDISYGKGASVLRMLEFFVGEDNFRAGISNFLKKYQFRNAKTGDLWKELEVTCGLQSSSVAQKWHLGNGILLYKATQKQYCFDSMVPGVCISALPSERYATVENATSRPAILKRSNMFENERADVDDADCEGRPSTSTSAEIVAGVNRSRQSEARSCKQTQNRGRK</sequence>
<evidence type="ECO:0000313" key="4">
    <source>
        <dbReference type="EMBL" id="GBN47563.1"/>
    </source>
</evidence>
<dbReference type="GO" id="GO:0016020">
    <property type="term" value="C:membrane"/>
    <property type="evidence" value="ECO:0007669"/>
    <property type="project" value="TreeGrafter"/>
</dbReference>
<comment type="caution">
    <text evidence="4">The sequence shown here is derived from an EMBL/GenBank/DDBJ whole genome shotgun (WGS) entry which is preliminary data.</text>
</comment>
<evidence type="ECO:0000259" key="3">
    <source>
        <dbReference type="Pfam" id="PF01433"/>
    </source>
</evidence>
<organism evidence="4 5">
    <name type="scientific">Araneus ventricosus</name>
    <name type="common">Orbweaver spider</name>
    <name type="synonym">Epeira ventricosa</name>
    <dbReference type="NCBI Taxonomy" id="182803"/>
    <lineage>
        <taxon>Eukaryota</taxon>
        <taxon>Metazoa</taxon>
        <taxon>Ecdysozoa</taxon>
        <taxon>Arthropoda</taxon>
        <taxon>Chelicerata</taxon>
        <taxon>Arachnida</taxon>
        <taxon>Araneae</taxon>
        <taxon>Araneomorphae</taxon>
        <taxon>Entelegynae</taxon>
        <taxon>Araneoidea</taxon>
        <taxon>Araneidae</taxon>
        <taxon>Araneus</taxon>
    </lineage>
</organism>
<dbReference type="GO" id="GO:0008270">
    <property type="term" value="F:zinc ion binding"/>
    <property type="evidence" value="ECO:0007669"/>
    <property type="project" value="InterPro"/>
</dbReference>
<keyword evidence="1 4" id="KW-0645">Protease</keyword>
<dbReference type="GO" id="GO:0070006">
    <property type="term" value="F:metalloaminopeptidase activity"/>
    <property type="evidence" value="ECO:0007669"/>
    <property type="project" value="TreeGrafter"/>
</dbReference>
<dbReference type="Pfam" id="PF01433">
    <property type="entry name" value="Peptidase_M1"/>
    <property type="match status" value="1"/>
</dbReference>
<dbReference type="GO" id="GO:0005737">
    <property type="term" value="C:cytoplasm"/>
    <property type="evidence" value="ECO:0007669"/>
    <property type="project" value="TreeGrafter"/>
</dbReference>
<dbReference type="PANTHER" id="PTHR11533:SF276">
    <property type="entry name" value="GLUTAMYL AMINOPEPTIDASE"/>
    <property type="match status" value="1"/>
</dbReference>
<keyword evidence="1 4" id="KW-0378">Hydrolase</keyword>
<keyword evidence="5" id="KW-1185">Reference proteome</keyword>
<reference evidence="4 5" key="1">
    <citation type="journal article" date="2019" name="Sci. Rep.">
        <title>Orb-weaving spider Araneus ventricosus genome elucidates the spidroin gene catalogue.</title>
        <authorList>
            <person name="Kono N."/>
            <person name="Nakamura H."/>
            <person name="Ohtoshi R."/>
            <person name="Moran D.A.P."/>
            <person name="Shinohara A."/>
            <person name="Yoshida Y."/>
            <person name="Fujiwara M."/>
            <person name="Mori M."/>
            <person name="Tomita M."/>
            <person name="Arakawa K."/>
        </authorList>
    </citation>
    <scope>NUCLEOTIDE SEQUENCE [LARGE SCALE GENOMIC DNA]</scope>
</reference>